<comment type="caution">
    <text evidence="5">The sequence shown here is derived from an EMBL/GenBank/DDBJ whole genome shotgun (WGS) entry which is preliminary data.</text>
</comment>
<evidence type="ECO:0000313" key="5">
    <source>
        <dbReference type="EMBL" id="RAV20879.1"/>
    </source>
</evidence>
<name>A0A329MLX4_9BACL</name>
<keyword evidence="2 4" id="KW-0472">Membrane</keyword>
<organism evidence="5 6">
    <name type="scientific">Paenibacillus contaminans</name>
    <dbReference type="NCBI Taxonomy" id="450362"/>
    <lineage>
        <taxon>Bacteria</taxon>
        <taxon>Bacillati</taxon>
        <taxon>Bacillota</taxon>
        <taxon>Bacilli</taxon>
        <taxon>Bacillales</taxon>
        <taxon>Paenibacillaceae</taxon>
        <taxon>Paenibacillus</taxon>
    </lineage>
</organism>
<evidence type="ECO:0000256" key="1">
    <source>
        <dbReference type="ARBA" id="ARBA00005278"/>
    </source>
</evidence>
<dbReference type="PANTHER" id="PTHR22550:SF5">
    <property type="entry name" value="LEUCINE ZIPPER PROTEIN 4"/>
    <property type="match status" value="1"/>
</dbReference>
<comment type="similarity">
    <text evidence="1">Belongs to the GerABKA family.</text>
</comment>
<evidence type="ECO:0000256" key="4">
    <source>
        <dbReference type="SAM" id="Phobius"/>
    </source>
</evidence>
<evidence type="ECO:0000256" key="3">
    <source>
        <dbReference type="SAM" id="MobiDB-lite"/>
    </source>
</evidence>
<dbReference type="EMBL" id="QMFB01000006">
    <property type="protein sequence ID" value="RAV20879.1"/>
    <property type="molecule type" value="Genomic_DNA"/>
</dbReference>
<proteinExistence type="inferred from homology"/>
<sequence>MSFFQRLNGILKKKTAMRRPSPVLPKNALTDSGSEPSAAIGDRLSWFQLRLVHSSDVVIHEFVAGPQIKCALLYIKGMVDRHTLQKVLKELVSLDKTMDSVSFSSLIFERSQLPLDDTSIFRSVPEALTAILSGQALLLVDRDENMLALSVTSFDKRAIEEAPNEIVIRGPREAFIEDYEDNLTLIRRKLKTANFKSETMQIGTESKTTIAIAYMQGICKQELIDEVRKRLSDIEIDGVWSTNYIEEFIEDNPYSPFPQIQYTERPDVVAASLLEGRVAVIVDGAPNVLLAPVTFFMLMQSAEDYYDRFIPATGIRWVRFTFLFVSLLLPSIYIALTTIHPEIIPDKLLKTIAASREIVPFPALVEAFIMEILFEALREASIRIPKSMGQAVSIIGALIIGTAAVEAGIVSSVMVIIVSLTGISSFIIPHFDLGLSFRLLRFPIMFLAGTFGLFGIACGLILIYLHMVELRSFGTPYLSPLAPLRFGELKDVLFRAPLWSMKSRPGNGPNRRRVPAATRKWAQVKNEEGD</sequence>
<dbReference type="Proteomes" id="UP000250369">
    <property type="component" value="Unassembled WGS sequence"/>
</dbReference>
<reference evidence="5 6" key="1">
    <citation type="journal article" date="2009" name="Int. J. Syst. Evol. Microbiol.">
        <title>Paenibacillus contaminans sp. nov., isolated from a contaminated laboratory plate.</title>
        <authorList>
            <person name="Chou J.H."/>
            <person name="Lee J.H."/>
            <person name="Lin M.C."/>
            <person name="Chang P.S."/>
            <person name="Arun A.B."/>
            <person name="Young C.C."/>
            <person name="Chen W.M."/>
        </authorList>
    </citation>
    <scope>NUCLEOTIDE SEQUENCE [LARGE SCALE GENOMIC DNA]</scope>
    <source>
        <strain evidence="5 6">CKOBP-6</strain>
    </source>
</reference>
<feature type="transmembrane region" description="Helical" evidence="4">
    <location>
        <begin position="398"/>
        <end position="428"/>
    </location>
</feature>
<feature type="transmembrane region" description="Helical" evidence="4">
    <location>
        <begin position="440"/>
        <end position="465"/>
    </location>
</feature>
<dbReference type="Pfam" id="PF03323">
    <property type="entry name" value="GerA"/>
    <property type="match status" value="1"/>
</dbReference>
<feature type="transmembrane region" description="Helical" evidence="4">
    <location>
        <begin position="278"/>
        <end position="299"/>
    </location>
</feature>
<keyword evidence="4" id="KW-1133">Transmembrane helix</keyword>
<evidence type="ECO:0000313" key="6">
    <source>
        <dbReference type="Proteomes" id="UP000250369"/>
    </source>
</evidence>
<dbReference type="GO" id="GO:0016020">
    <property type="term" value="C:membrane"/>
    <property type="evidence" value="ECO:0007669"/>
    <property type="project" value="InterPro"/>
</dbReference>
<feature type="transmembrane region" description="Helical" evidence="4">
    <location>
        <begin position="359"/>
        <end position="377"/>
    </location>
</feature>
<feature type="transmembrane region" description="Helical" evidence="4">
    <location>
        <begin position="320"/>
        <end position="339"/>
    </location>
</feature>
<dbReference type="PIRSF" id="PIRSF005690">
    <property type="entry name" value="GerBA"/>
    <property type="match status" value="1"/>
</dbReference>
<dbReference type="OrthoDB" id="1726708at2"/>
<evidence type="ECO:0000256" key="2">
    <source>
        <dbReference type="ARBA" id="ARBA00023136"/>
    </source>
</evidence>
<dbReference type="InterPro" id="IPR004995">
    <property type="entry name" value="Spore_Ger"/>
</dbReference>
<feature type="region of interest" description="Disordered" evidence="3">
    <location>
        <begin position="504"/>
        <end position="530"/>
    </location>
</feature>
<protein>
    <submittedName>
        <fullName evidence="5">Spore germination protein</fullName>
    </submittedName>
</protein>
<dbReference type="PANTHER" id="PTHR22550">
    <property type="entry name" value="SPORE GERMINATION PROTEIN"/>
    <property type="match status" value="1"/>
</dbReference>
<keyword evidence="4" id="KW-0812">Transmembrane</keyword>
<gene>
    <name evidence="5" type="ORF">DQG23_12360</name>
</gene>
<dbReference type="InterPro" id="IPR050768">
    <property type="entry name" value="UPF0353/GerABKA_families"/>
</dbReference>
<dbReference type="AlphaFoldDB" id="A0A329MLX4"/>
<keyword evidence="6" id="KW-1185">Reference proteome</keyword>
<dbReference type="GO" id="GO:0009847">
    <property type="term" value="P:spore germination"/>
    <property type="evidence" value="ECO:0007669"/>
    <property type="project" value="InterPro"/>
</dbReference>
<accession>A0A329MLX4</accession>